<dbReference type="Proteomes" id="UP000030765">
    <property type="component" value="Unassembled WGS sequence"/>
</dbReference>
<dbReference type="EnsemblMetazoa" id="ASIC010996-RA">
    <property type="protein sequence ID" value="ASIC010996-PA"/>
    <property type="gene ID" value="ASIC010996"/>
</dbReference>
<reference evidence="2 4" key="1">
    <citation type="journal article" date="2014" name="BMC Genomics">
        <title>Genome sequence of Anopheles sinensis provides insight into genetics basis of mosquito competence for malaria parasites.</title>
        <authorList>
            <person name="Zhou D."/>
            <person name="Zhang D."/>
            <person name="Ding G."/>
            <person name="Shi L."/>
            <person name="Hou Q."/>
            <person name="Ye Y."/>
            <person name="Xu Y."/>
            <person name="Zhou H."/>
            <person name="Xiong C."/>
            <person name="Li S."/>
            <person name="Yu J."/>
            <person name="Hong S."/>
            <person name="Yu X."/>
            <person name="Zou P."/>
            <person name="Chen C."/>
            <person name="Chang X."/>
            <person name="Wang W."/>
            <person name="Lv Y."/>
            <person name="Sun Y."/>
            <person name="Ma L."/>
            <person name="Shen B."/>
            <person name="Zhu C."/>
        </authorList>
    </citation>
    <scope>NUCLEOTIDE SEQUENCE [LARGE SCALE GENOMIC DNA]</scope>
</reference>
<evidence type="ECO:0000256" key="1">
    <source>
        <dbReference type="SAM" id="Phobius"/>
    </source>
</evidence>
<evidence type="ECO:0000313" key="2">
    <source>
        <dbReference type="EMBL" id="KFB43220.1"/>
    </source>
</evidence>
<proteinExistence type="predicted"/>
<keyword evidence="4" id="KW-1185">Reference proteome</keyword>
<evidence type="ECO:0000313" key="3">
    <source>
        <dbReference type="EnsemblMetazoa" id="ASIC010996-PA"/>
    </source>
</evidence>
<gene>
    <name evidence="2" type="ORF">ZHAS_00010996</name>
</gene>
<dbReference type="EMBL" id="KE525239">
    <property type="protein sequence ID" value="KFB43220.1"/>
    <property type="molecule type" value="Genomic_DNA"/>
</dbReference>
<keyword evidence="1" id="KW-0472">Membrane</keyword>
<keyword evidence="1" id="KW-1133">Transmembrane helix</keyword>
<name>A0A084VZ26_ANOSI</name>
<dbReference type="VEuPathDB" id="VectorBase:ASIC010996"/>
<feature type="transmembrane region" description="Helical" evidence="1">
    <location>
        <begin position="6"/>
        <end position="27"/>
    </location>
</feature>
<dbReference type="AlphaFoldDB" id="A0A084VZ26"/>
<accession>A0A084VZ26</accession>
<dbReference type="EMBL" id="ATLV01018589">
    <property type="status" value="NOT_ANNOTATED_CDS"/>
    <property type="molecule type" value="Genomic_DNA"/>
</dbReference>
<keyword evidence="1" id="KW-0812">Transmembrane</keyword>
<evidence type="ECO:0000313" key="4">
    <source>
        <dbReference type="Proteomes" id="UP000030765"/>
    </source>
</evidence>
<reference evidence="3" key="2">
    <citation type="submission" date="2020-05" db="UniProtKB">
        <authorList>
            <consortium name="EnsemblMetazoa"/>
        </authorList>
    </citation>
    <scope>IDENTIFICATION</scope>
</reference>
<dbReference type="VEuPathDB" id="VectorBase:ASIS009746"/>
<sequence length="133" mass="15504">MPMPAHLLLLMLLHWHTVLLLGWGWYCQVRLLRRAQKISYMPQQTGLLRPLHLTGRPRSNRFDEPVRTIVVHSWCIPFRVSITCMGVPPFVNVCMGKEPPPSKPLQIKLARTFHTHANVDAYRDAPFRELMQE</sequence>
<organism evidence="2">
    <name type="scientific">Anopheles sinensis</name>
    <name type="common">Mosquito</name>
    <dbReference type="NCBI Taxonomy" id="74873"/>
    <lineage>
        <taxon>Eukaryota</taxon>
        <taxon>Metazoa</taxon>
        <taxon>Ecdysozoa</taxon>
        <taxon>Arthropoda</taxon>
        <taxon>Hexapoda</taxon>
        <taxon>Insecta</taxon>
        <taxon>Pterygota</taxon>
        <taxon>Neoptera</taxon>
        <taxon>Endopterygota</taxon>
        <taxon>Diptera</taxon>
        <taxon>Nematocera</taxon>
        <taxon>Culicoidea</taxon>
        <taxon>Culicidae</taxon>
        <taxon>Anophelinae</taxon>
        <taxon>Anopheles</taxon>
    </lineage>
</organism>
<protein>
    <submittedName>
        <fullName evidence="2 3">Replication protein</fullName>
    </submittedName>
</protein>